<reference evidence="2 3" key="1">
    <citation type="submission" date="2018-10" db="EMBL/GenBank/DDBJ databases">
        <title>Effects of UV and annual dynamics of microbial communities in freshwater RAS systems.</title>
        <authorList>
            <person name="Bekkelund A.K."/>
            <person name="Hansen B.R."/>
            <person name="Stokken H."/>
            <person name="Eriksen B.F."/>
            <person name="Kashulin N.A."/>
        </authorList>
    </citation>
    <scope>NUCLEOTIDE SEQUENCE [LARGE SCALE GENOMIC DNA]</scope>
    <source>
        <strain evidence="2 3">BHSEK</strain>
    </source>
</reference>
<feature type="chain" id="PRO_5018284128" evidence="1">
    <location>
        <begin position="24"/>
        <end position="168"/>
    </location>
</feature>
<keyword evidence="1" id="KW-0732">Signal</keyword>
<name>A0A3G2E910_9BURK</name>
<dbReference type="RefSeq" id="WP_121669629.1">
    <property type="nucleotide sequence ID" value="NZ_CP033019.1"/>
</dbReference>
<dbReference type="AlphaFoldDB" id="A0A3G2E910"/>
<evidence type="ECO:0000256" key="1">
    <source>
        <dbReference type="SAM" id="SignalP"/>
    </source>
</evidence>
<dbReference type="EMBL" id="CP033019">
    <property type="protein sequence ID" value="AYM76808.1"/>
    <property type="molecule type" value="Genomic_DNA"/>
</dbReference>
<dbReference type="Proteomes" id="UP000279594">
    <property type="component" value="Chromosome"/>
</dbReference>
<gene>
    <name evidence="2" type="ORF">D9M09_14100</name>
</gene>
<evidence type="ECO:0000313" key="3">
    <source>
        <dbReference type="Proteomes" id="UP000279594"/>
    </source>
</evidence>
<dbReference type="InterPro" id="IPR022061">
    <property type="entry name" value="DUF3617"/>
</dbReference>
<protein>
    <submittedName>
        <fullName evidence="2">DUF3617 family protein</fullName>
    </submittedName>
</protein>
<feature type="signal peptide" evidence="1">
    <location>
        <begin position="1"/>
        <end position="23"/>
    </location>
</feature>
<sequence>MKRSATLFLMMILPLCAAASASAAEPAQRLQRATGLWKVTPATSPFSWEICVDQQRDRLIDDDLWSDFEQECQIASQSRQGDSYTFQSSCPGAKLAGSFKGDLAKAYTLTADTTIELNGKTEVQRTELAGVFLGACPAGLAPGAKKMRGGMVMKSLYLNRYVILGKLV</sequence>
<keyword evidence="3" id="KW-1185">Reference proteome</keyword>
<evidence type="ECO:0000313" key="2">
    <source>
        <dbReference type="EMBL" id="AYM76808.1"/>
    </source>
</evidence>
<organism evidence="2 3">
    <name type="scientific">Janthinobacterium agaricidamnosum</name>
    <dbReference type="NCBI Taxonomy" id="55508"/>
    <lineage>
        <taxon>Bacteria</taxon>
        <taxon>Pseudomonadati</taxon>
        <taxon>Pseudomonadota</taxon>
        <taxon>Betaproteobacteria</taxon>
        <taxon>Burkholderiales</taxon>
        <taxon>Oxalobacteraceae</taxon>
        <taxon>Janthinobacterium</taxon>
    </lineage>
</organism>
<accession>A0A3G2E910</accession>
<dbReference type="Pfam" id="PF12276">
    <property type="entry name" value="DUF3617"/>
    <property type="match status" value="1"/>
</dbReference>
<proteinExistence type="predicted"/>